<evidence type="ECO:0000313" key="2">
    <source>
        <dbReference type="Proteomes" id="UP000009062"/>
    </source>
</evidence>
<dbReference type="Proteomes" id="UP000009062">
    <property type="component" value="Chromosome"/>
</dbReference>
<name>H6QB98_PYROT</name>
<dbReference type="AlphaFoldDB" id="H6QB98"/>
<dbReference type="eggNOG" id="arCOG00713">
    <property type="taxonomic scope" value="Archaea"/>
</dbReference>
<sequence>MPYISIIELGEEEYKQAAKYLLNHNLKPSDALKAAPRTRA</sequence>
<accession>H6QB98</accession>
<dbReference type="STRING" id="698757.Pogu_2068"/>
<gene>
    <name evidence="1" type="ordered locus">Pogu_2068</name>
</gene>
<protein>
    <submittedName>
        <fullName evidence="1">Uncharacterized protein</fullName>
    </submittedName>
</protein>
<dbReference type="EMBL" id="CP003316">
    <property type="protein sequence ID" value="AFA40095.1"/>
    <property type="molecule type" value="Genomic_DNA"/>
</dbReference>
<reference evidence="1 2" key="1">
    <citation type="journal article" date="2012" name="Stand. Genomic Sci.">
        <title>Complete genome sequence of Pyrobaculum oguniense.</title>
        <authorList>
            <person name="Bernick D.L."/>
            <person name="Karplus K."/>
            <person name="Lui L.M."/>
            <person name="Coker J.K."/>
            <person name="Murphy J.N."/>
            <person name="Chan P.P."/>
            <person name="Cozen A.E."/>
            <person name="Lowe T.M."/>
        </authorList>
    </citation>
    <scope>NUCLEOTIDE SEQUENCE [LARGE SCALE GENOMIC DNA]</scope>
    <source>
        <strain evidence="1 2">TE7</strain>
    </source>
</reference>
<keyword evidence="2" id="KW-1185">Reference proteome</keyword>
<dbReference type="KEGG" id="pog:Pogu_2068"/>
<dbReference type="HOGENOM" id="CLU_3283017_0_0_2"/>
<proteinExistence type="predicted"/>
<evidence type="ECO:0000313" key="1">
    <source>
        <dbReference type="EMBL" id="AFA40095.1"/>
    </source>
</evidence>
<organism evidence="1 2">
    <name type="scientific">Pyrobaculum oguniense (strain DSM 13380 / JCM 10595 / TE7)</name>
    <dbReference type="NCBI Taxonomy" id="698757"/>
    <lineage>
        <taxon>Archaea</taxon>
        <taxon>Thermoproteota</taxon>
        <taxon>Thermoprotei</taxon>
        <taxon>Thermoproteales</taxon>
        <taxon>Thermoproteaceae</taxon>
        <taxon>Pyrobaculum</taxon>
    </lineage>
</organism>